<feature type="transmembrane region" description="Helical" evidence="1">
    <location>
        <begin position="102"/>
        <end position="123"/>
    </location>
</feature>
<evidence type="ECO:0000313" key="3">
    <source>
        <dbReference type="Proteomes" id="UP000823613"/>
    </source>
</evidence>
<comment type="caution">
    <text evidence="2">The sequence shown here is derived from an EMBL/GenBank/DDBJ whole genome shotgun (WGS) entry which is preliminary data.</text>
</comment>
<keyword evidence="1" id="KW-1133">Transmembrane helix</keyword>
<proteinExistence type="predicted"/>
<reference evidence="2" key="1">
    <citation type="submission" date="2020-10" db="EMBL/GenBank/DDBJ databases">
        <authorList>
            <person name="Gilroy R."/>
        </authorList>
    </citation>
    <scope>NUCLEOTIDE SEQUENCE</scope>
    <source>
        <strain evidence="2">11159</strain>
    </source>
</reference>
<gene>
    <name evidence="2" type="ORF">IAC58_04435</name>
</gene>
<dbReference type="EMBL" id="JADIMY010000086">
    <property type="protein sequence ID" value="MBO8427780.1"/>
    <property type="molecule type" value="Genomic_DNA"/>
</dbReference>
<organism evidence="2 3">
    <name type="scientific">Candidatus Onthovivens merdipullorum</name>
    <dbReference type="NCBI Taxonomy" id="2840889"/>
    <lineage>
        <taxon>Bacteria</taxon>
        <taxon>Bacillati</taxon>
        <taxon>Bacillota</taxon>
        <taxon>Bacilli</taxon>
        <taxon>Bacillales</taxon>
        <taxon>Candidatus Onthovivens</taxon>
    </lineage>
</organism>
<dbReference type="AlphaFoldDB" id="A0A9D9DKF5"/>
<sequence>MKKIKIIFKFIQAAFWSIATLVAIVFTFEYDYSQLITPNTSGLFGLNNLKFITIGTLQHVFQSNFNVYALILLVIPILCAIFGVIILLLMLIRKRIFPIIDILLIVVDGVIFYISLAIFYYVAIYKDNLQLIWNTMILIGFSQDNLEVAFKAAMIWLTAILAVVALVRFLILGFRSIGEANTKKATKLDKNLDVYRQYVDLNKDKIIRNLILNKPKDVDISFVPLGSQNKFEATTNLNTFTKENGTLTQFVNTNKAFSNRILKTYNEKGKVILLENKEKK</sequence>
<feature type="transmembrane region" description="Helical" evidence="1">
    <location>
        <begin position="67"/>
        <end position="90"/>
    </location>
</feature>
<evidence type="ECO:0000313" key="2">
    <source>
        <dbReference type="EMBL" id="MBO8427780.1"/>
    </source>
</evidence>
<keyword evidence="1" id="KW-0812">Transmembrane</keyword>
<dbReference type="Proteomes" id="UP000823613">
    <property type="component" value="Unassembled WGS sequence"/>
</dbReference>
<protein>
    <submittedName>
        <fullName evidence="2">Uncharacterized protein</fullName>
    </submittedName>
</protein>
<accession>A0A9D9DKF5</accession>
<keyword evidence="1" id="KW-0472">Membrane</keyword>
<evidence type="ECO:0000256" key="1">
    <source>
        <dbReference type="SAM" id="Phobius"/>
    </source>
</evidence>
<feature type="transmembrane region" description="Helical" evidence="1">
    <location>
        <begin position="153"/>
        <end position="174"/>
    </location>
</feature>
<reference evidence="2" key="2">
    <citation type="journal article" date="2021" name="PeerJ">
        <title>Extensive microbial diversity within the chicken gut microbiome revealed by metagenomics and culture.</title>
        <authorList>
            <person name="Gilroy R."/>
            <person name="Ravi A."/>
            <person name="Getino M."/>
            <person name="Pursley I."/>
            <person name="Horton D.L."/>
            <person name="Alikhan N.F."/>
            <person name="Baker D."/>
            <person name="Gharbi K."/>
            <person name="Hall N."/>
            <person name="Watson M."/>
            <person name="Adriaenssens E.M."/>
            <person name="Foster-Nyarko E."/>
            <person name="Jarju S."/>
            <person name="Secka A."/>
            <person name="Antonio M."/>
            <person name="Oren A."/>
            <person name="Chaudhuri R.R."/>
            <person name="La Ragione R."/>
            <person name="Hildebrand F."/>
            <person name="Pallen M.J."/>
        </authorList>
    </citation>
    <scope>NUCLEOTIDE SEQUENCE</scope>
    <source>
        <strain evidence="2">11159</strain>
    </source>
</reference>
<name>A0A9D9DKF5_9BACL</name>
<feature type="transmembrane region" description="Helical" evidence="1">
    <location>
        <begin position="7"/>
        <end position="28"/>
    </location>
</feature>